<keyword evidence="1" id="KW-0805">Transcription regulation</keyword>
<evidence type="ECO:0000313" key="6">
    <source>
        <dbReference type="Proteomes" id="UP000198967"/>
    </source>
</evidence>
<evidence type="ECO:0000259" key="4">
    <source>
        <dbReference type="PROSITE" id="PS50995"/>
    </source>
</evidence>
<sequence length="158" mass="16708">MISTSTAADLIEVMRDVVALSRAARQAPEGEPGGPCAVHHAQAGVLVLLHEEGEQRLGRLAGSLELDASVISRRVAVLEESGLVVRRPDPADRRAQLVALTDEGAEALRCYRTARAEEVAAALAEREDADVAVLVAGLRGLLSDLSRVPAPRHRTPVG</sequence>
<evidence type="ECO:0000313" key="5">
    <source>
        <dbReference type="EMBL" id="SDF25670.1"/>
    </source>
</evidence>
<dbReference type="Proteomes" id="UP000198967">
    <property type="component" value="Unassembled WGS sequence"/>
</dbReference>
<dbReference type="PANTHER" id="PTHR39515:SF2">
    <property type="entry name" value="HTH-TYPE TRANSCRIPTIONAL REGULATOR RV0880"/>
    <property type="match status" value="1"/>
</dbReference>
<dbReference type="GO" id="GO:0003677">
    <property type="term" value="F:DNA binding"/>
    <property type="evidence" value="ECO:0007669"/>
    <property type="project" value="UniProtKB-KW"/>
</dbReference>
<dbReference type="RefSeq" id="WP_093078791.1">
    <property type="nucleotide sequence ID" value="NZ_FNBE01000004.1"/>
</dbReference>
<dbReference type="InterPro" id="IPR023187">
    <property type="entry name" value="Tscrpt_reg_MarR-type_CS"/>
</dbReference>
<evidence type="ECO:0000256" key="1">
    <source>
        <dbReference type="ARBA" id="ARBA00023015"/>
    </source>
</evidence>
<dbReference type="Pfam" id="PF01047">
    <property type="entry name" value="MarR"/>
    <property type="match status" value="1"/>
</dbReference>
<dbReference type="AlphaFoldDB" id="A0A1G7JL53"/>
<dbReference type="InterPro" id="IPR036388">
    <property type="entry name" value="WH-like_DNA-bd_sf"/>
</dbReference>
<proteinExistence type="predicted"/>
<dbReference type="PROSITE" id="PS50995">
    <property type="entry name" value="HTH_MARR_2"/>
    <property type="match status" value="1"/>
</dbReference>
<accession>A0A1G7JL53</accession>
<keyword evidence="3" id="KW-0804">Transcription</keyword>
<dbReference type="GO" id="GO:0003700">
    <property type="term" value="F:DNA-binding transcription factor activity"/>
    <property type="evidence" value="ECO:0007669"/>
    <property type="project" value="InterPro"/>
</dbReference>
<dbReference type="OrthoDB" id="5148120at2"/>
<dbReference type="SMART" id="SM00347">
    <property type="entry name" value="HTH_MARR"/>
    <property type="match status" value="1"/>
</dbReference>
<organism evidence="5 6">
    <name type="scientific">Pseudonocardia oroxyli</name>
    <dbReference type="NCBI Taxonomy" id="366584"/>
    <lineage>
        <taxon>Bacteria</taxon>
        <taxon>Bacillati</taxon>
        <taxon>Actinomycetota</taxon>
        <taxon>Actinomycetes</taxon>
        <taxon>Pseudonocardiales</taxon>
        <taxon>Pseudonocardiaceae</taxon>
        <taxon>Pseudonocardia</taxon>
    </lineage>
</organism>
<reference evidence="5 6" key="1">
    <citation type="submission" date="2016-10" db="EMBL/GenBank/DDBJ databases">
        <authorList>
            <person name="de Groot N.N."/>
        </authorList>
    </citation>
    <scope>NUCLEOTIDE SEQUENCE [LARGE SCALE GENOMIC DNA]</scope>
    <source>
        <strain evidence="5 6">CGMCC 4.3143</strain>
    </source>
</reference>
<dbReference type="Gene3D" id="1.10.10.10">
    <property type="entry name" value="Winged helix-like DNA-binding domain superfamily/Winged helix DNA-binding domain"/>
    <property type="match status" value="1"/>
</dbReference>
<feature type="domain" description="HTH marR-type" evidence="4">
    <location>
        <begin position="10"/>
        <end position="143"/>
    </location>
</feature>
<gene>
    <name evidence="5" type="ORF">SAMN05216377_10487</name>
</gene>
<dbReference type="SUPFAM" id="SSF46785">
    <property type="entry name" value="Winged helix' DNA-binding domain"/>
    <property type="match status" value="1"/>
</dbReference>
<dbReference type="InterPro" id="IPR000835">
    <property type="entry name" value="HTH_MarR-typ"/>
</dbReference>
<evidence type="ECO:0000256" key="3">
    <source>
        <dbReference type="ARBA" id="ARBA00023163"/>
    </source>
</evidence>
<dbReference type="PANTHER" id="PTHR39515">
    <property type="entry name" value="CONSERVED PROTEIN"/>
    <property type="match status" value="1"/>
</dbReference>
<dbReference type="STRING" id="366584.SAMN05216377_10487"/>
<dbReference type="InterPro" id="IPR036390">
    <property type="entry name" value="WH_DNA-bd_sf"/>
</dbReference>
<dbReference type="EMBL" id="FNBE01000004">
    <property type="protein sequence ID" value="SDF25670.1"/>
    <property type="molecule type" value="Genomic_DNA"/>
</dbReference>
<evidence type="ECO:0000256" key="2">
    <source>
        <dbReference type="ARBA" id="ARBA00023125"/>
    </source>
</evidence>
<keyword evidence="6" id="KW-1185">Reference proteome</keyword>
<keyword evidence="2" id="KW-0238">DNA-binding</keyword>
<protein>
    <submittedName>
        <fullName evidence="5">Transcriptional regulator, MarR family</fullName>
    </submittedName>
</protein>
<dbReference type="InterPro" id="IPR052526">
    <property type="entry name" value="HTH-type_Bedaq_tolerance"/>
</dbReference>
<dbReference type="PROSITE" id="PS01117">
    <property type="entry name" value="HTH_MARR_1"/>
    <property type="match status" value="1"/>
</dbReference>
<name>A0A1G7JL53_PSEOR</name>